<name>A0A438NDE1_EXOME</name>
<dbReference type="EMBL" id="NAJM01000006">
    <property type="protein sequence ID" value="RVX73812.1"/>
    <property type="molecule type" value="Genomic_DNA"/>
</dbReference>
<gene>
    <name evidence="1" type="ORF">B0A52_02702</name>
</gene>
<proteinExistence type="predicted"/>
<evidence type="ECO:0008006" key="3">
    <source>
        <dbReference type="Google" id="ProtNLM"/>
    </source>
</evidence>
<organism evidence="1 2">
    <name type="scientific">Exophiala mesophila</name>
    <name type="common">Black yeast-like fungus</name>
    <dbReference type="NCBI Taxonomy" id="212818"/>
    <lineage>
        <taxon>Eukaryota</taxon>
        <taxon>Fungi</taxon>
        <taxon>Dikarya</taxon>
        <taxon>Ascomycota</taxon>
        <taxon>Pezizomycotina</taxon>
        <taxon>Eurotiomycetes</taxon>
        <taxon>Chaetothyriomycetidae</taxon>
        <taxon>Chaetothyriales</taxon>
        <taxon>Herpotrichiellaceae</taxon>
        <taxon>Exophiala</taxon>
    </lineage>
</organism>
<dbReference type="OrthoDB" id="5307922at2759"/>
<dbReference type="InterPro" id="IPR051288">
    <property type="entry name" value="Serum_paraoxonase/arylesterase"/>
</dbReference>
<dbReference type="Gene3D" id="2.120.10.30">
    <property type="entry name" value="TolB, C-terminal domain"/>
    <property type="match status" value="1"/>
</dbReference>
<protein>
    <recommendedName>
        <fullName evidence="3">SMP-30/Gluconolactonase/LRE-like region domain-containing protein</fullName>
    </recommendedName>
</protein>
<evidence type="ECO:0000313" key="2">
    <source>
        <dbReference type="Proteomes" id="UP000288859"/>
    </source>
</evidence>
<dbReference type="SUPFAM" id="SSF63829">
    <property type="entry name" value="Calcium-dependent phosphotriesterase"/>
    <property type="match status" value="1"/>
</dbReference>
<comment type="caution">
    <text evidence="1">The sequence shown here is derived from an EMBL/GenBank/DDBJ whole genome shotgun (WGS) entry which is preliminary data.</text>
</comment>
<reference evidence="1 2" key="1">
    <citation type="submission" date="2017-03" db="EMBL/GenBank/DDBJ databases">
        <title>Genomes of endolithic fungi from Antarctica.</title>
        <authorList>
            <person name="Coleine C."/>
            <person name="Masonjones S."/>
            <person name="Stajich J.E."/>
        </authorList>
    </citation>
    <scope>NUCLEOTIDE SEQUENCE [LARGE SCALE GENOMIC DNA]</scope>
    <source>
        <strain evidence="1 2">CCFEE 6314</strain>
    </source>
</reference>
<dbReference type="PANTHER" id="PTHR11799:SF20">
    <property type="entry name" value="SMP-30_GLUCONOLACTONASE_LRE-LIKE REGION DOMAIN-CONTAINING PROTEIN"/>
    <property type="match status" value="1"/>
</dbReference>
<dbReference type="Proteomes" id="UP000288859">
    <property type="component" value="Unassembled WGS sequence"/>
</dbReference>
<evidence type="ECO:0000313" key="1">
    <source>
        <dbReference type="EMBL" id="RVX73812.1"/>
    </source>
</evidence>
<dbReference type="InterPro" id="IPR011042">
    <property type="entry name" value="6-blade_b-propeller_TolB-like"/>
</dbReference>
<dbReference type="AlphaFoldDB" id="A0A438NDE1"/>
<accession>A0A438NDE1</accession>
<dbReference type="PANTHER" id="PTHR11799">
    <property type="entry name" value="PARAOXONASE"/>
    <property type="match status" value="1"/>
</dbReference>
<dbReference type="VEuPathDB" id="FungiDB:PV10_02504"/>
<sequence length="411" mass="45243">MARPKLTTISLLVALGTLLYQSFLREALFVGIGLGRTIQPIKDFPFQCYRITGDPNIQACEDMWLDHESRTLYLACSDSEARKHWMPNIHRLNATGRATDDRIVAMDIDNPTSTQSFTYRVLKPRGYSGVAGDGRIHVVGMTGTRSEDDSGQVNLWLINARPSVDSETGQVLDNTVVGGNHTIDVFSTKPGAVEMDHVQTFADVQIATPNNLAVTKSGGFFFTNDHGPHKVGWKHHLSLILGTGDVSYCSKEGVCKLVSYGHKFPNGLHLGTDGLLYVPSAAVGGVKVYRPALDGSLTQVHHIRLDYPIDNISEDANGDLYLATMPKGLEALTPFDDPLNAATPPATVWRVRRLHRESQGEYEYELEKIIEDRDGEMLPGMTTVIHDAVEFIHVGDGDSDFLANDDEMASY</sequence>